<dbReference type="PANTHER" id="PTHR10772:SF58">
    <property type="entry name" value="CO-CHAPERONIN GROES"/>
    <property type="match status" value="1"/>
</dbReference>
<keyword evidence="3 4" id="KW-0143">Chaperone</keyword>
<dbReference type="CDD" id="cd00320">
    <property type="entry name" value="cpn10"/>
    <property type="match status" value="1"/>
</dbReference>
<dbReference type="NCBIfam" id="NF001533">
    <property type="entry name" value="PRK00364.2-4"/>
    <property type="match status" value="1"/>
</dbReference>
<comment type="caution">
    <text evidence="7">The sequence shown here is derived from an EMBL/GenBank/DDBJ whole genome shotgun (WGS) entry which is preliminary data.</text>
</comment>
<dbReference type="GO" id="GO:0005524">
    <property type="term" value="F:ATP binding"/>
    <property type="evidence" value="ECO:0007669"/>
    <property type="project" value="InterPro"/>
</dbReference>
<dbReference type="Gene3D" id="2.30.33.40">
    <property type="entry name" value="GroES chaperonin"/>
    <property type="match status" value="1"/>
</dbReference>
<accession>A0A4U3KZT5</accession>
<dbReference type="GO" id="GO:0051082">
    <property type="term" value="F:unfolded protein binding"/>
    <property type="evidence" value="ECO:0007669"/>
    <property type="project" value="TreeGrafter"/>
</dbReference>
<dbReference type="FunFam" id="2.30.33.40:FF:000004">
    <property type="entry name" value="10 kDa chaperonin"/>
    <property type="match status" value="1"/>
</dbReference>
<dbReference type="PANTHER" id="PTHR10772">
    <property type="entry name" value="10 KDA HEAT SHOCK PROTEIN"/>
    <property type="match status" value="1"/>
</dbReference>
<dbReference type="InterPro" id="IPR037124">
    <property type="entry name" value="Chaperonin_GroES_sf"/>
</dbReference>
<dbReference type="HAMAP" id="MF_00580">
    <property type="entry name" value="CH10"/>
    <property type="match status" value="1"/>
</dbReference>
<dbReference type="SUPFAM" id="SSF50129">
    <property type="entry name" value="GroES-like"/>
    <property type="match status" value="1"/>
</dbReference>
<evidence type="ECO:0000256" key="4">
    <source>
        <dbReference type="HAMAP-Rule" id="MF_00580"/>
    </source>
</evidence>
<dbReference type="PROSITE" id="PS00681">
    <property type="entry name" value="CHAPERONINS_CPN10"/>
    <property type="match status" value="1"/>
</dbReference>
<dbReference type="AlphaFoldDB" id="A0A4U3KZT5"/>
<dbReference type="Proteomes" id="UP000305848">
    <property type="component" value="Unassembled WGS sequence"/>
</dbReference>
<dbReference type="GO" id="GO:0051087">
    <property type="term" value="F:protein-folding chaperone binding"/>
    <property type="evidence" value="ECO:0007669"/>
    <property type="project" value="TreeGrafter"/>
</dbReference>
<evidence type="ECO:0000256" key="2">
    <source>
        <dbReference type="ARBA" id="ARBA00022490"/>
    </source>
</evidence>
<protein>
    <recommendedName>
        <fullName evidence="4">Co-chaperonin GroES</fullName>
    </recommendedName>
    <alternativeName>
        <fullName evidence="4">10 kDa chaperonin</fullName>
    </alternativeName>
    <alternativeName>
        <fullName evidence="4">Chaperonin-10</fullName>
        <shortName evidence="4">Cpn10</shortName>
    </alternativeName>
</protein>
<dbReference type="Pfam" id="PF00166">
    <property type="entry name" value="Cpn10"/>
    <property type="match status" value="1"/>
</dbReference>
<evidence type="ECO:0000256" key="1">
    <source>
        <dbReference type="ARBA" id="ARBA00006975"/>
    </source>
</evidence>
<name>A0A4U3KZT5_9BACT</name>
<dbReference type="GO" id="GO:0044183">
    <property type="term" value="F:protein folding chaperone"/>
    <property type="evidence" value="ECO:0007669"/>
    <property type="project" value="InterPro"/>
</dbReference>
<keyword evidence="2 4" id="KW-0963">Cytoplasm</keyword>
<dbReference type="GO" id="GO:0005737">
    <property type="term" value="C:cytoplasm"/>
    <property type="evidence" value="ECO:0007669"/>
    <property type="project" value="UniProtKB-SubCell"/>
</dbReference>
<evidence type="ECO:0000313" key="8">
    <source>
        <dbReference type="Proteomes" id="UP000305848"/>
    </source>
</evidence>
<dbReference type="InterPro" id="IPR018369">
    <property type="entry name" value="Chaprnonin_Cpn10_CS"/>
</dbReference>
<organism evidence="7 8">
    <name type="scientific">Ilyomonas limi</name>
    <dbReference type="NCBI Taxonomy" id="2575867"/>
    <lineage>
        <taxon>Bacteria</taxon>
        <taxon>Pseudomonadati</taxon>
        <taxon>Bacteroidota</taxon>
        <taxon>Chitinophagia</taxon>
        <taxon>Chitinophagales</taxon>
        <taxon>Chitinophagaceae</taxon>
        <taxon>Ilyomonas</taxon>
    </lineage>
</organism>
<evidence type="ECO:0000313" key="7">
    <source>
        <dbReference type="EMBL" id="TKK66716.1"/>
    </source>
</evidence>
<dbReference type="InterPro" id="IPR011032">
    <property type="entry name" value="GroES-like_sf"/>
</dbReference>
<comment type="subunit">
    <text evidence="4">Heptamer of 7 subunits arranged in a ring. Interacts with the chaperonin GroEL.</text>
</comment>
<comment type="similarity">
    <text evidence="1 4 5">Belongs to the GroES chaperonin family.</text>
</comment>
<dbReference type="InterPro" id="IPR020818">
    <property type="entry name" value="Chaperonin_GroES"/>
</dbReference>
<evidence type="ECO:0000256" key="6">
    <source>
        <dbReference type="SAM" id="MobiDB-lite"/>
    </source>
</evidence>
<evidence type="ECO:0000256" key="5">
    <source>
        <dbReference type="RuleBase" id="RU000535"/>
    </source>
</evidence>
<feature type="region of interest" description="Disordered" evidence="6">
    <location>
        <begin position="35"/>
        <end position="54"/>
    </location>
</feature>
<dbReference type="EMBL" id="SZQL01000014">
    <property type="protein sequence ID" value="TKK66716.1"/>
    <property type="molecule type" value="Genomic_DNA"/>
</dbReference>
<dbReference type="PRINTS" id="PR00297">
    <property type="entry name" value="CHAPERONIN10"/>
</dbReference>
<comment type="function">
    <text evidence="4 5">Together with the chaperonin GroEL, plays an essential role in assisting protein folding. The GroEL-GroES system forms a nano-cage that allows encapsulation of the non-native substrate proteins and provides a physical environment optimized to promote and accelerate protein folding. GroES binds to the apical surface of the GroEL ring, thereby capping the opening of the GroEL channel.</text>
</comment>
<proteinExistence type="inferred from homology"/>
<gene>
    <name evidence="4" type="primary">groES</name>
    <name evidence="4" type="synonym">groS</name>
    <name evidence="7" type="ORF">FC093_16920</name>
</gene>
<dbReference type="NCBIfam" id="NF001531">
    <property type="entry name" value="PRK00364.2-2"/>
    <property type="match status" value="1"/>
</dbReference>
<reference evidence="7 8" key="1">
    <citation type="submission" date="2019-05" db="EMBL/GenBank/DDBJ databases">
        <title>Panacibacter sp. strain 17mud1-8 Genome sequencing and assembly.</title>
        <authorList>
            <person name="Chhetri G."/>
        </authorList>
    </citation>
    <scope>NUCLEOTIDE SEQUENCE [LARGE SCALE GENOMIC DNA]</scope>
    <source>
        <strain evidence="7 8">17mud1-8</strain>
    </source>
</reference>
<comment type="subcellular location">
    <subcellularLocation>
        <location evidence="4">Cytoplasm</location>
    </subcellularLocation>
</comment>
<keyword evidence="8" id="KW-1185">Reference proteome</keyword>
<dbReference type="OrthoDB" id="9806791at2"/>
<dbReference type="GO" id="GO:0046872">
    <property type="term" value="F:metal ion binding"/>
    <property type="evidence" value="ECO:0007669"/>
    <property type="project" value="TreeGrafter"/>
</dbReference>
<evidence type="ECO:0000256" key="3">
    <source>
        <dbReference type="ARBA" id="ARBA00023186"/>
    </source>
</evidence>
<dbReference type="SMART" id="SM00883">
    <property type="entry name" value="Cpn10"/>
    <property type="match status" value="1"/>
</dbReference>
<sequence length="94" mass="10120">MMADKLNVTPLHDRVIVKPAPAEEKTSSGLIIPDTAKEKPQRGTVVAAGPGKKDEPVTVKEGDTVLYGKYAGTEIQIDGNDYLIMRESDILAIV</sequence>